<sequence>MLGHVASDQAFTVDADIVRDWTKNFGSLGTGGSAANSMSGIASNIGSYSFTLNVNGTLYAIIALPNWTRVLSSNGFSVPVNYIRPGEFVQVDVWNANGLIVTASLIRDMTR</sequence>
<proteinExistence type="predicted"/>
<evidence type="ECO:0000313" key="1">
    <source>
        <dbReference type="EMBL" id="KKT41187.1"/>
    </source>
</evidence>
<reference evidence="1 2" key="1">
    <citation type="journal article" date="2015" name="Nature">
        <title>rRNA introns, odd ribosomes, and small enigmatic genomes across a large radiation of phyla.</title>
        <authorList>
            <person name="Brown C.T."/>
            <person name="Hug L.A."/>
            <person name="Thomas B.C."/>
            <person name="Sharon I."/>
            <person name="Castelle C.J."/>
            <person name="Singh A."/>
            <person name="Wilkins M.J."/>
            <person name="Williams K.H."/>
            <person name="Banfield J.F."/>
        </authorList>
    </citation>
    <scope>NUCLEOTIDE SEQUENCE [LARGE SCALE GENOMIC DNA]</scope>
</reference>
<dbReference type="STRING" id="1618647.UW30_C0011G0018"/>
<evidence type="ECO:0000313" key="2">
    <source>
        <dbReference type="Proteomes" id="UP000034736"/>
    </source>
</evidence>
<accession>A0A0G1JB27</accession>
<name>A0A0G1JB27_9BACT</name>
<gene>
    <name evidence="1" type="ORF">UW30_C0011G0018</name>
</gene>
<dbReference type="Proteomes" id="UP000034736">
    <property type="component" value="Unassembled WGS sequence"/>
</dbReference>
<dbReference type="AlphaFoldDB" id="A0A0G1JB27"/>
<comment type="caution">
    <text evidence="1">The sequence shown here is derived from an EMBL/GenBank/DDBJ whole genome shotgun (WGS) entry which is preliminary data.</text>
</comment>
<organism evidence="1 2">
    <name type="scientific">Candidatus Giovannonibacteria bacterium GW2011_GWA2_44_13b</name>
    <dbReference type="NCBI Taxonomy" id="1618647"/>
    <lineage>
        <taxon>Bacteria</taxon>
        <taxon>Candidatus Giovannoniibacteriota</taxon>
    </lineage>
</organism>
<protein>
    <submittedName>
        <fullName evidence="1">Uncharacterized protein</fullName>
    </submittedName>
</protein>
<dbReference type="EMBL" id="LCHU01000011">
    <property type="protein sequence ID" value="KKT41187.1"/>
    <property type="molecule type" value="Genomic_DNA"/>
</dbReference>